<keyword evidence="3" id="KW-0949">S-adenosyl-L-methionine</keyword>
<keyword evidence="2 6" id="KW-0808">Transferase</keyword>
<dbReference type="PANTHER" id="PTHR43464">
    <property type="entry name" value="METHYLTRANSFERASE"/>
    <property type="match status" value="1"/>
</dbReference>
<name>A0ABD5VGC2_9EURY</name>
<reference evidence="6 7" key="1">
    <citation type="journal article" date="2019" name="Int. J. Syst. Evol. Microbiol.">
        <title>The Global Catalogue of Microorganisms (GCM) 10K type strain sequencing project: providing services to taxonomists for standard genome sequencing and annotation.</title>
        <authorList>
            <consortium name="The Broad Institute Genomics Platform"/>
            <consortium name="The Broad Institute Genome Sequencing Center for Infectious Disease"/>
            <person name="Wu L."/>
            <person name="Ma J."/>
        </authorList>
    </citation>
    <scope>NUCLEOTIDE SEQUENCE [LARGE SCALE GENOMIC DNA]</scope>
    <source>
        <strain evidence="6 7">GX26</strain>
    </source>
</reference>
<keyword evidence="1 6" id="KW-0489">Methyltransferase</keyword>
<feature type="region of interest" description="Disordered" evidence="4">
    <location>
        <begin position="1"/>
        <end position="37"/>
    </location>
</feature>
<evidence type="ECO:0000313" key="6">
    <source>
        <dbReference type="EMBL" id="MFC6953903.1"/>
    </source>
</evidence>
<comment type="caution">
    <text evidence="6">The sequence shown here is derived from an EMBL/GenBank/DDBJ whole genome shotgun (WGS) entry which is preliminary data.</text>
</comment>
<dbReference type="EMBL" id="JBHSXN010000002">
    <property type="protein sequence ID" value="MFC6953903.1"/>
    <property type="molecule type" value="Genomic_DNA"/>
</dbReference>
<feature type="region of interest" description="Disordered" evidence="4">
    <location>
        <begin position="182"/>
        <end position="205"/>
    </location>
</feature>
<dbReference type="CDD" id="cd02440">
    <property type="entry name" value="AdoMet_MTases"/>
    <property type="match status" value="1"/>
</dbReference>
<evidence type="ECO:0000256" key="2">
    <source>
        <dbReference type="ARBA" id="ARBA00022679"/>
    </source>
</evidence>
<evidence type="ECO:0000313" key="7">
    <source>
        <dbReference type="Proteomes" id="UP001596395"/>
    </source>
</evidence>
<keyword evidence="7" id="KW-1185">Reference proteome</keyword>
<feature type="domain" description="Methyltransferase" evidence="5">
    <location>
        <begin position="53"/>
        <end position="152"/>
    </location>
</feature>
<evidence type="ECO:0000256" key="4">
    <source>
        <dbReference type="SAM" id="MobiDB-lite"/>
    </source>
</evidence>
<evidence type="ECO:0000259" key="5">
    <source>
        <dbReference type="Pfam" id="PF13649"/>
    </source>
</evidence>
<evidence type="ECO:0000256" key="1">
    <source>
        <dbReference type="ARBA" id="ARBA00022603"/>
    </source>
</evidence>
<dbReference type="Proteomes" id="UP001596395">
    <property type="component" value="Unassembled WGS sequence"/>
</dbReference>
<dbReference type="PANTHER" id="PTHR43464:SF19">
    <property type="entry name" value="UBIQUINONE BIOSYNTHESIS O-METHYLTRANSFERASE, MITOCHONDRIAL"/>
    <property type="match status" value="1"/>
</dbReference>
<dbReference type="AlphaFoldDB" id="A0ABD5VGC2"/>
<dbReference type="InterPro" id="IPR029063">
    <property type="entry name" value="SAM-dependent_MTases_sf"/>
</dbReference>
<dbReference type="RefSeq" id="WP_336350852.1">
    <property type="nucleotide sequence ID" value="NZ_JAZAQL010000002.1"/>
</dbReference>
<dbReference type="EC" id="2.1.-.-" evidence="6"/>
<dbReference type="GO" id="GO:0032259">
    <property type="term" value="P:methylation"/>
    <property type="evidence" value="ECO:0007669"/>
    <property type="project" value="UniProtKB-KW"/>
</dbReference>
<dbReference type="SUPFAM" id="SSF53335">
    <property type="entry name" value="S-adenosyl-L-methionine-dependent methyltransferases"/>
    <property type="match status" value="1"/>
</dbReference>
<dbReference type="Pfam" id="PF13649">
    <property type="entry name" value="Methyltransf_25"/>
    <property type="match status" value="1"/>
</dbReference>
<sequence length="235" mass="24544">MTENSSDDDGDDGGDGGGWEGAYASTDAVGWDTGDPQPAVKDLVDAGAFTDPVLDVGCGLGTESCYLANAGYDVLGVDVAPTAIERARETAADRDLDVRFEAGDAFALGTPAGVVDADWAGSVLDVGVFHAIEPARRSAYADALARVLEPGGRAFVLSFAPGAPEDWPPNLISRDDVRDAFDVGDSDRGDSDGEDSDHGDSDGDWRVVDLRDETYVSRGGEVPALLAILEWSTED</sequence>
<evidence type="ECO:0000256" key="3">
    <source>
        <dbReference type="ARBA" id="ARBA00022691"/>
    </source>
</evidence>
<proteinExistence type="predicted"/>
<dbReference type="Gene3D" id="3.40.50.150">
    <property type="entry name" value="Vaccinia Virus protein VP39"/>
    <property type="match status" value="1"/>
</dbReference>
<dbReference type="InterPro" id="IPR041698">
    <property type="entry name" value="Methyltransf_25"/>
</dbReference>
<protein>
    <submittedName>
        <fullName evidence="6">Class I SAM-dependent methyltransferase</fullName>
        <ecNumber evidence="6">2.1.-.-</ecNumber>
    </submittedName>
</protein>
<feature type="compositionally biased region" description="Acidic residues" evidence="4">
    <location>
        <begin position="1"/>
        <end position="14"/>
    </location>
</feature>
<accession>A0ABD5VGC2</accession>
<organism evidence="6 7">
    <name type="scientific">Halorubellus litoreus</name>
    <dbReference type="NCBI Taxonomy" id="755308"/>
    <lineage>
        <taxon>Archaea</taxon>
        <taxon>Methanobacteriati</taxon>
        <taxon>Methanobacteriota</taxon>
        <taxon>Stenosarchaea group</taxon>
        <taxon>Halobacteria</taxon>
        <taxon>Halobacteriales</taxon>
        <taxon>Halorubellaceae</taxon>
        <taxon>Halorubellus</taxon>
    </lineage>
</organism>
<gene>
    <name evidence="6" type="ORF">ACFQGB_13605</name>
</gene>
<dbReference type="GO" id="GO:0008168">
    <property type="term" value="F:methyltransferase activity"/>
    <property type="evidence" value="ECO:0007669"/>
    <property type="project" value="UniProtKB-KW"/>
</dbReference>